<accession>A0A8R1EKK2</accession>
<organism evidence="1 2">
    <name type="scientific">Caenorhabditis japonica</name>
    <dbReference type="NCBI Taxonomy" id="281687"/>
    <lineage>
        <taxon>Eukaryota</taxon>
        <taxon>Metazoa</taxon>
        <taxon>Ecdysozoa</taxon>
        <taxon>Nematoda</taxon>
        <taxon>Chromadorea</taxon>
        <taxon>Rhabditida</taxon>
        <taxon>Rhabditina</taxon>
        <taxon>Rhabditomorpha</taxon>
        <taxon>Rhabditoidea</taxon>
        <taxon>Rhabditidae</taxon>
        <taxon>Peloderinae</taxon>
        <taxon>Caenorhabditis</taxon>
    </lineage>
</organism>
<keyword evidence="2" id="KW-1185">Reference proteome</keyword>
<evidence type="ECO:0000313" key="1">
    <source>
        <dbReference type="EnsemblMetazoa" id="CJA35459.1"/>
    </source>
</evidence>
<dbReference type="AlphaFoldDB" id="A0A8R1EKK2"/>
<reference evidence="2" key="1">
    <citation type="submission" date="2010-08" db="EMBL/GenBank/DDBJ databases">
        <authorList>
            <consortium name="Caenorhabditis japonica Sequencing Consortium"/>
            <person name="Wilson R.K."/>
        </authorList>
    </citation>
    <scope>NUCLEOTIDE SEQUENCE [LARGE SCALE GENOMIC DNA]</scope>
    <source>
        <strain evidence="2">DF5081</strain>
    </source>
</reference>
<proteinExistence type="predicted"/>
<evidence type="ECO:0000313" key="2">
    <source>
        <dbReference type="Proteomes" id="UP000005237"/>
    </source>
</evidence>
<protein>
    <submittedName>
        <fullName evidence="1">Uncharacterized protein</fullName>
    </submittedName>
</protein>
<dbReference type="Proteomes" id="UP000005237">
    <property type="component" value="Unassembled WGS sequence"/>
</dbReference>
<name>A0A8R1EKK2_CAEJA</name>
<reference evidence="1" key="2">
    <citation type="submission" date="2022-06" db="UniProtKB">
        <authorList>
            <consortium name="EnsemblMetazoa"/>
        </authorList>
    </citation>
    <scope>IDENTIFICATION</scope>
    <source>
        <strain evidence="1">DF5081</strain>
    </source>
</reference>
<dbReference type="EnsemblMetazoa" id="CJA35459.1">
    <property type="protein sequence ID" value="CJA35459.1"/>
    <property type="gene ID" value="WBGene00211306"/>
</dbReference>
<sequence length="141" mass="15832">MALADKIRNSSILEIQLAGYAWDNFFLLNKSMNTFIAETQEISSKLFIKEQNLESLADAVSNLDNVNLPPLNFELMISSLDRLKSIPLELSLEVAALKQSIKSLEGLEYAFMRRQGALPKLIARAASFFKSFFSKQPEVEG</sequence>